<comment type="caution">
    <text evidence="1">The sequence shown here is derived from an EMBL/GenBank/DDBJ whole genome shotgun (WGS) entry which is preliminary data.</text>
</comment>
<keyword evidence="2" id="KW-1185">Reference proteome</keyword>
<reference evidence="1" key="1">
    <citation type="submission" date="2022-08" db="EMBL/GenBank/DDBJ databases">
        <title>Genome sequencing of akame (Lates japonicus).</title>
        <authorList>
            <person name="Hashiguchi Y."/>
            <person name="Takahashi H."/>
        </authorList>
    </citation>
    <scope>NUCLEOTIDE SEQUENCE</scope>
    <source>
        <strain evidence="1">Kochi</strain>
    </source>
</reference>
<accession>A0AAD3RKC2</accession>
<dbReference type="Proteomes" id="UP001279410">
    <property type="component" value="Unassembled WGS sequence"/>
</dbReference>
<protein>
    <submittedName>
        <fullName evidence="1">Synaptotagmin-12</fullName>
    </submittedName>
</protein>
<sequence length="141" mass="14963">MDNMTKDSAGLCTSSKRPIHHMRLAAGPSSAVVLSLLSGPAVEVALQGWDFLSAVGRSGNRTGAGVIGWREAPEEGRAVELIYPLLLLLLPPYCTKRKLRAGCSTMSSAQSGDISGYHLSGEWTAPRVTDSFQHSPLLISA</sequence>
<gene>
    <name evidence="1" type="ORF">AKAME5_002293300</name>
</gene>
<name>A0AAD3RKC2_LATJO</name>
<dbReference type="EMBL" id="BRZM01000674">
    <property type="protein sequence ID" value="GLD71611.1"/>
    <property type="molecule type" value="Genomic_DNA"/>
</dbReference>
<dbReference type="AlphaFoldDB" id="A0AAD3RKC2"/>
<proteinExistence type="predicted"/>
<evidence type="ECO:0000313" key="2">
    <source>
        <dbReference type="Proteomes" id="UP001279410"/>
    </source>
</evidence>
<evidence type="ECO:0000313" key="1">
    <source>
        <dbReference type="EMBL" id="GLD71611.1"/>
    </source>
</evidence>
<organism evidence="1 2">
    <name type="scientific">Lates japonicus</name>
    <name type="common">Japanese lates</name>
    <dbReference type="NCBI Taxonomy" id="270547"/>
    <lineage>
        <taxon>Eukaryota</taxon>
        <taxon>Metazoa</taxon>
        <taxon>Chordata</taxon>
        <taxon>Craniata</taxon>
        <taxon>Vertebrata</taxon>
        <taxon>Euteleostomi</taxon>
        <taxon>Actinopterygii</taxon>
        <taxon>Neopterygii</taxon>
        <taxon>Teleostei</taxon>
        <taxon>Neoteleostei</taxon>
        <taxon>Acanthomorphata</taxon>
        <taxon>Carangaria</taxon>
        <taxon>Carangaria incertae sedis</taxon>
        <taxon>Centropomidae</taxon>
        <taxon>Lates</taxon>
    </lineage>
</organism>